<gene>
    <name evidence="4" type="ORF">F3Y22_tig00110419pilonHSYRG00193</name>
</gene>
<dbReference type="InterPro" id="IPR031105">
    <property type="entry name" value="TRP_plant"/>
</dbReference>
<dbReference type="PANTHER" id="PTHR21717:SF70">
    <property type="entry name" value="TELOMERE REPEAT-BINDING PROTEIN 2-RELATED"/>
    <property type="match status" value="1"/>
</dbReference>
<keyword evidence="1" id="KW-0238">DNA-binding</keyword>
<protein>
    <submittedName>
        <fullName evidence="4">TRF-like 2, putative isoform 2</fullName>
    </submittedName>
</protein>
<comment type="caution">
    <text evidence="4">The sequence shown here is derived from an EMBL/GenBank/DDBJ whole genome shotgun (WGS) entry which is preliminary data.</text>
</comment>
<dbReference type="PANTHER" id="PTHR21717">
    <property type="entry name" value="TELOMERIC REPEAT BINDING PROTEIN"/>
    <property type="match status" value="1"/>
</dbReference>
<organism evidence="4 5">
    <name type="scientific">Hibiscus syriacus</name>
    <name type="common">Rose of Sharon</name>
    <dbReference type="NCBI Taxonomy" id="106335"/>
    <lineage>
        <taxon>Eukaryota</taxon>
        <taxon>Viridiplantae</taxon>
        <taxon>Streptophyta</taxon>
        <taxon>Embryophyta</taxon>
        <taxon>Tracheophyta</taxon>
        <taxon>Spermatophyta</taxon>
        <taxon>Magnoliopsida</taxon>
        <taxon>eudicotyledons</taxon>
        <taxon>Gunneridae</taxon>
        <taxon>Pentapetalae</taxon>
        <taxon>rosids</taxon>
        <taxon>malvids</taxon>
        <taxon>Malvales</taxon>
        <taxon>Malvaceae</taxon>
        <taxon>Malvoideae</taxon>
        <taxon>Hibiscus</taxon>
    </lineage>
</organism>
<dbReference type="Pfam" id="PF23603">
    <property type="entry name" value="Ubiquitin_TPR1"/>
    <property type="match status" value="1"/>
</dbReference>
<evidence type="ECO:0000313" key="5">
    <source>
        <dbReference type="Proteomes" id="UP000436088"/>
    </source>
</evidence>
<dbReference type="GO" id="GO:0043565">
    <property type="term" value="F:sequence-specific DNA binding"/>
    <property type="evidence" value="ECO:0007669"/>
    <property type="project" value="UniProtKB-ARBA"/>
</dbReference>
<accession>A0A6A3ARZ6</accession>
<evidence type="ECO:0000256" key="1">
    <source>
        <dbReference type="ARBA" id="ARBA00023125"/>
    </source>
</evidence>
<dbReference type="Gene3D" id="1.10.246.220">
    <property type="match status" value="1"/>
</dbReference>
<evidence type="ECO:0000259" key="3">
    <source>
        <dbReference type="Pfam" id="PF23603"/>
    </source>
</evidence>
<reference evidence="4" key="1">
    <citation type="submission" date="2019-09" db="EMBL/GenBank/DDBJ databases">
        <title>Draft genome information of white flower Hibiscus syriacus.</title>
        <authorList>
            <person name="Kim Y.-M."/>
        </authorList>
    </citation>
    <scope>NUCLEOTIDE SEQUENCE [LARGE SCALE GENOMIC DNA]</scope>
    <source>
        <strain evidence="4">YM2019G1</strain>
    </source>
</reference>
<name>A0A6A3ARZ6_HIBSY</name>
<feature type="domain" description="Telomere repeat-binding protein 1-6-like ubiquitin-like" evidence="3">
    <location>
        <begin position="297"/>
        <end position="339"/>
    </location>
</feature>
<feature type="region of interest" description="Disordered" evidence="2">
    <location>
        <begin position="360"/>
        <end position="392"/>
    </location>
</feature>
<dbReference type="EMBL" id="VEPZ02000980">
    <property type="protein sequence ID" value="KAE8705669.1"/>
    <property type="molecule type" value="Genomic_DNA"/>
</dbReference>
<sequence length="520" mass="57114">MVLQKRLDYGFNGYTVPATPRATRSARKRVPFRKRVEDNQISAFDFTGHLEKNTVKEERLDGDQSLKLEPCNQGGTNREFVVSQLVLQTNDLNYSSREPPSLKNDTRFEFTSVITTSGCSERSNVLKLLNSKIKSETGSLPCKVETAFMCGTSGGRINLDSEKKGLIREELDRTDKVSIREVADTCPLKDPVVLDVSRDDDEKSSGCTYPGPIKKLFRPAPLIGDRKIEKTMASKYSKLDPIEGGDFIQFCEGISESPEQSINGNASVAYPKKQGSHRRITFISGPTQVIPVQGFPRVPELFIEIPESATVGSLKRTVMEAMTAVLGGGCIGVLFQGKSFPGHPLPLARHPTAPGFVVTHDSSPEHQMPNSGNFVESDHDSAPSPTDMSFDKSTTDTKALVAVPAMSVEALDVVPAHRKSKRSKVVQRRIRRPFSVAEVEALVQAVEKLGTGRNHLNPKKAGRASAPGALDRVLTAHAFWSQQQAKQQLKLPQQPESCLFLYNSTMRTSNRCDSDGKNLG</sequence>
<dbReference type="AlphaFoldDB" id="A0A6A3ARZ6"/>
<evidence type="ECO:0000256" key="2">
    <source>
        <dbReference type="SAM" id="MobiDB-lite"/>
    </source>
</evidence>
<proteinExistence type="predicted"/>
<dbReference type="Proteomes" id="UP000436088">
    <property type="component" value="Unassembled WGS sequence"/>
</dbReference>
<evidence type="ECO:0000313" key="4">
    <source>
        <dbReference type="EMBL" id="KAE8705669.1"/>
    </source>
</evidence>
<dbReference type="InterPro" id="IPR057625">
    <property type="entry name" value="TPR1-6-like_ubiquitin"/>
</dbReference>
<keyword evidence="5" id="KW-1185">Reference proteome</keyword>